<accession>A0A1H9WVP1</accession>
<feature type="transmembrane region" description="Helical" evidence="1">
    <location>
        <begin position="20"/>
        <end position="39"/>
    </location>
</feature>
<keyword evidence="1" id="KW-0812">Transmembrane</keyword>
<organism evidence="2 3">
    <name type="scientific">Lentzea flaviverrucosa</name>
    <dbReference type="NCBI Taxonomy" id="200379"/>
    <lineage>
        <taxon>Bacteria</taxon>
        <taxon>Bacillati</taxon>
        <taxon>Actinomycetota</taxon>
        <taxon>Actinomycetes</taxon>
        <taxon>Pseudonocardiales</taxon>
        <taxon>Pseudonocardiaceae</taxon>
        <taxon>Lentzea</taxon>
    </lineage>
</organism>
<dbReference type="EMBL" id="FOFT01000012">
    <property type="protein sequence ID" value="SES37493.1"/>
    <property type="molecule type" value="Genomic_DNA"/>
</dbReference>
<evidence type="ECO:0000256" key="1">
    <source>
        <dbReference type="SAM" id="Phobius"/>
    </source>
</evidence>
<keyword evidence="3" id="KW-1185">Reference proteome</keyword>
<name>A0A1H9WVP1_9PSEU</name>
<protein>
    <recommendedName>
        <fullName evidence="4">HTTM domain-containing protein</fullName>
    </recommendedName>
</protein>
<evidence type="ECO:0008006" key="4">
    <source>
        <dbReference type="Google" id="ProtNLM"/>
    </source>
</evidence>
<dbReference type="RefSeq" id="WP_090069556.1">
    <property type="nucleotide sequence ID" value="NZ_FOFT01000012.1"/>
</dbReference>
<proteinExistence type="predicted"/>
<reference evidence="3" key="1">
    <citation type="submission" date="2016-10" db="EMBL/GenBank/DDBJ databases">
        <authorList>
            <person name="Varghese N."/>
            <person name="Submissions S."/>
        </authorList>
    </citation>
    <scope>NUCLEOTIDE SEQUENCE [LARGE SCALE GENOMIC DNA]</scope>
    <source>
        <strain evidence="3">CGMCC 4.578</strain>
    </source>
</reference>
<dbReference type="Proteomes" id="UP000199028">
    <property type="component" value="Unassembled WGS sequence"/>
</dbReference>
<evidence type="ECO:0000313" key="2">
    <source>
        <dbReference type="EMBL" id="SES37493.1"/>
    </source>
</evidence>
<sequence length="304" mass="33130">MESWISDYLANGLSGAVPSMAVSAFRVVLAVAVLAKFTADHRNGAWTFLRADGFVGYRHRRAHPRVTPSVGLYRVLYVGKFVAAGCLLLGVVPQIAAAAVTLWLFFELTFDEENHTSLLAICALLLSLSPGAADCLTWRTVLNGAREGFAVAVEAERASVTDPFVQLLIVILVTQMYLATALRKIRSADFRSGRLLHRVAEHLTLVSDELPQRQSWFPRWFVRGFALGDHDRLSARWRPAALATISLEVLVPAGLYFPATWPFAAAMGVAMHVGFGFLLPARLTSFGLASVGTYLVFASPLTAP</sequence>
<evidence type="ECO:0000313" key="3">
    <source>
        <dbReference type="Proteomes" id="UP000199028"/>
    </source>
</evidence>
<feature type="transmembrane region" description="Helical" evidence="1">
    <location>
        <begin position="286"/>
        <end position="303"/>
    </location>
</feature>
<dbReference type="OrthoDB" id="4097900at2"/>
<feature type="transmembrane region" description="Helical" evidence="1">
    <location>
        <begin position="240"/>
        <end position="257"/>
    </location>
</feature>
<keyword evidence="1" id="KW-0472">Membrane</keyword>
<keyword evidence="1" id="KW-1133">Transmembrane helix</keyword>
<gene>
    <name evidence="2" type="ORF">SAMN05216195_112237</name>
</gene>
<feature type="transmembrane region" description="Helical" evidence="1">
    <location>
        <begin position="164"/>
        <end position="182"/>
    </location>
</feature>
<feature type="transmembrane region" description="Helical" evidence="1">
    <location>
        <begin position="81"/>
        <end position="106"/>
    </location>
</feature>
<dbReference type="AlphaFoldDB" id="A0A1H9WVP1"/>